<evidence type="ECO:0000256" key="4">
    <source>
        <dbReference type="ARBA" id="ARBA00022618"/>
    </source>
</evidence>
<dbReference type="PANTHER" id="PTHR31083">
    <property type="entry name" value="UPSTREAM OF FLC PROTEIN (DUF966)"/>
    <property type="match status" value="1"/>
</dbReference>
<feature type="compositionally biased region" description="Polar residues" evidence="8">
    <location>
        <begin position="213"/>
        <end position="224"/>
    </location>
</feature>
<feature type="compositionally biased region" description="Low complexity" evidence="8">
    <location>
        <begin position="239"/>
        <end position="252"/>
    </location>
</feature>
<evidence type="ECO:0000256" key="1">
    <source>
        <dbReference type="ARBA" id="ARBA00004413"/>
    </source>
</evidence>
<feature type="compositionally biased region" description="Polar residues" evidence="8">
    <location>
        <begin position="160"/>
        <end position="175"/>
    </location>
</feature>
<dbReference type="Pfam" id="PF06136">
    <property type="entry name" value="SOK"/>
    <property type="match status" value="1"/>
</dbReference>
<dbReference type="OrthoDB" id="1907705at2759"/>
<dbReference type="OMA" id="HAEKKAW"/>
<dbReference type="Proteomes" id="UP000655225">
    <property type="component" value="Unassembled WGS sequence"/>
</dbReference>
<keyword evidence="11" id="KW-1185">Reference proteome</keyword>
<feature type="region of interest" description="Disordered" evidence="8">
    <location>
        <begin position="134"/>
        <end position="252"/>
    </location>
</feature>
<dbReference type="InterPro" id="IPR048351">
    <property type="entry name" value="SOK_DIX"/>
</dbReference>
<evidence type="ECO:0000256" key="5">
    <source>
        <dbReference type="ARBA" id="ARBA00023136"/>
    </source>
</evidence>
<evidence type="ECO:0000313" key="10">
    <source>
        <dbReference type="EMBL" id="KAF8403962.1"/>
    </source>
</evidence>
<dbReference type="AlphaFoldDB" id="A0A834ZC23"/>
<evidence type="ECO:0000256" key="8">
    <source>
        <dbReference type="SAM" id="MobiDB-lite"/>
    </source>
</evidence>
<dbReference type="GO" id="GO:0005886">
    <property type="term" value="C:plasma membrane"/>
    <property type="evidence" value="ECO:0007669"/>
    <property type="project" value="UniProtKB-SubCell"/>
</dbReference>
<keyword evidence="2" id="KW-0217">Developmental protein</keyword>
<gene>
    <name evidence="10" type="ORF">HHK36_012070</name>
</gene>
<evidence type="ECO:0000256" key="3">
    <source>
        <dbReference type="ARBA" id="ARBA00022475"/>
    </source>
</evidence>
<dbReference type="PANTHER" id="PTHR31083:SF5">
    <property type="entry name" value="PROTEIN SOSEKI 1"/>
    <property type="match status" value="1"/>
</dbReference>
<organism evidence="10 11">
    <name type="scientific">Tetracentron sinense</name>
    <name type="common">Spur-leaf</name>
    <dbReference type="NCBI Taxonomy" id="13715"/>
    <lineage>
        <taxon>Eukaryota</taxon>
        <taxon>Viridiplantae</taxon>
        <taxon>Streptophyta</taxon>
        <taxon>Embryophyta</taxon>
        <taxon>Tracheophyta</taxon>
        <taxon>Spermatophyta</taxon>
        <taxon>Magnoliopsida</taxon>
        <taxon>Trochodendrales</taxon>
        <taxon>Trochodendraceae</taxon>
        <taxon>Tetracentron</taxon>
    </lineage>
</organism>
<dbReference type="GO" id="GO:0051258">
    <property type="term" value="P:protein polymerization"/>
    <property type="evidence" value="ECO:0007669"/>
    <property type="project" value="UniProtKB-ARBA"/>
</dbReference>
<feature type="region of interest" description="Disordered" evidence="8">
    <location>
        <begin position="385"/>
        <end position="420"/>
    </location>
</feature>
<sequence length="420" mass="46773">MGFLLKRRTWDGVCCFCRRMEAKAVGVGEVRRVHIIYFLSRMGRIEQPHLIRVHHLSRNGVHLRDVKRWLSDLRGKDMPDSFAWSYKRRYKAGYVWQDLLEDDLITPISDNEYVLKGSEIFATPFGPCSYDDKKLASINQKPPPLEVEDEHHQSSKEETIQVNPETKTDISTKSSSEIDEESGPFDSETSTLTEDSIKLEDERYSKTSKQEIQEASENYSSPSYLSLLRKKKNTEKTKSPSPSSSSFAKSKSYSSGASQVFRNLLTCGAVDTKDSALVMVNRVKKTSMKSSNKHDTKAEILAGSGTGRIFGSVWNQQRNSPRKSSDGVKSSKTKSESKNQKTVSAVFKPVGGPNCSQCGKEFKPEKMHTHMKSCRGLKALAKNDRASAAAAAAAAAAEKRSQSSKGTSSKEVMTGYLLTH</sequence>
<feature type="compositionally biased region" description="Low complexity" evidence="8">
    <location>
        <begin position="386"/>
        <end position="396"/>
    </location>
</feature>
<dbReference type="EMBL" id="JABCRI010000007">
    <property type="protein sequence ID" value="KAF8403962.1"/>
    <property type="molecule type" value="Genomic_DNA"/>
</dbReference>
<keyword evidence="3" id="KW-1003">Cell membrane</keyword>
<dbReference type="GO" id="GO:0051301">
    <property type="term" value="P:cell division"/>
    <property type="evidence" value="ECO:0007669"/>
    <property type="project" value="UniProtKB-KW"/>
</dbReference>
<evidence type="ECO:0000256" key="2">
    <source>
        <dbReference type="ARBA" id="ARBA00022473"/>
    </source>
</evidence>
<comment type="subcellular location">
    <subcellularLocation>
        <location evidence="1">Cell membrane</location>
        <topology evidence="1">Peripheral membrane protein</topology>
        <orientation evidence="1">Cytoplasmic side</orientation>
    </subcellularLocation>
</comment>
<comment type="caution">
    <text evidence="10">The sequence shown here is derived from an EMBL/GenBank/DDBJ whole genome shotgun (WGS) entry which is preliminary data.</text>
</comment>
<evidence type="ECO:0000259" key="9">
    <source>
        <dbReference type="Pfam" id="PF06136"/>
    </source>
</evidence>
<keyword evidence="4" id="KW-0132">Cell division</keyword>
<accession>A0A834ZC23</accession>
<dbReference type="InterPro" id="IPR010369">
    <property type="entry name" value="SOK"/>
</dbReference>
<keyword evidence="6" id="KW-0131">Cell cycle</keyword>
<protein>
    <recommendedName>
        <fullName evidence="9">SOSEKI DIX-like domain-containing protein</fullName>
    </recommendedName>
</protein>
<evidence type="ECO:0000256" key="7">
    <source>
        <dbReference type="ARBA" id="ARBA00024211"/>
    </source>
</evidence>
<proteinExistence type="inferred from homology"/>
<evidence type="ECO:0000256" key="6">
    <source>
        <dbReference type="ARBA" id="ARBA00023306"/>
    </source>
</evidence>
<comment type="similarity">
    <text evidence="7">Belongs to the SOSEKI family.</text>
</comment>
<evidence type="ECO:0000313" key="11">
    <source>
        <dbReference type="Proteomes" id="UP000655225"/>
    </source>
</evidence>
<name>A0A834ZC23_TETSI</name>
<feature type="domain" description="SOSEKI DIX-like" evidence="9">
    <location>
        <begin position="33"/>
        <end position="121"/>
    </location>
</feature>
<feature type="compositionally biased region" description="Basic and acidic residues" evidence="8">
    <location>
        <begin position="195"/>
        <end position="212"/>
    </location>
</feature>
<keyword evidence="5" id="KW-0472">Membrane</keyword>
<reference evidence="10 11" key="1">
    <citation type="submission" date="2020-04" db="EMBL/GenBank/DDBJ databases">
        <title>Plant Genome Project.</title>
        <authorList>
            <person name="Zhang R.-G."/>
        </authorList>
    </citation>
    <scope>NUCLEOTIDE SEQUENCE [LARGE SCALE GENOMIC DNA]</scope>
    <source>
        <strain evidence="10">YNK0</strain>
        <tissue evidence="10">Leaf</tissue>
    </source>
</reference>
<feature type="compositionally biased region" description="Basic and acidic residues" evidence="8">
    <location>
        <begin position="149"/>
        <end position="159"/>
    </location>
</feature>
<feature type="region of interest" description="Disordered" evidence="8">
    <location>
        <begin position="311"/>
        <end position="346"/>
    </location>
</feature>